<reference evidence="1" key="1">
    <citation type="journal article" date="2009" name="PLoS Genet.">
        <title>Sequencing, mapping, and analysis of 27,455 maize full-length cDNAs.</title>
        <authorList>
            <person name="Soderlund C."/>
            <person name="Descour A."/>
            <person name="Kudrna D."/>
            <person name="Bomhoff M."/>
            <person name="Boyd L."/>
            <person name="Currie J."/>
            <person name="Angelova A."/>
            <person name="Collura K."/>
            <person name="Wissotski M."/>
            <person name="Ashley E."/>
            <person name="Morrow D."/>
            <person name="Fernandes J."/>
            <person name="Walbot V."/>
            <person name="Yu Y."/>
        </authorList>
    </citation>
    <scope>NUCLEOTIDE SEQUENCE</scope>
    <source>
        <strain evidence="1">B73</strain>
    </source>
</reference>
<name>C0HHD9_MAIZE</name>
<accession>C0HHD9</accession>
<sequence>MCQAIRASNNSYDNMPSTNNYPTKISEKVLFYPKNTEMKLCRLLLGTYKRKVEHRVHVPMKRNVSGKEKAMVQQKKNLHQSKESPYHLVLAQFMHSPIKHWSNSLDKRKPSTQNILALQCEIKITSLDPRWA</sequence>
<protein>
    <submittedName>
        <fullName evidence="1">Uncharacterized protein</fullName>
    </submittedName>
</protein>
<dbReference type="EMBL" id="BT061745">
    <property type="protein sequence ID" value="ACN26442.1"/>
    <property type="molecule type" value="mRNA"/>
</dbReference>
<proteinExistence type="evidence at transcript level"/>
<reference evidence="1" key="2">
    <citation type="submission" date="2012-06" db="EMBL/GenBank/DDBJ databases">
        <authorList>
            <person name="Yu Y."/>
            <person name="Currie J."/>
            <person name="Lomeli R."/>
            <person name="Angelova A."/>
            <person name="Collura K."/>
            <person name="Wissotski M."/>
            <person name="Campos D."/>
            <person name="Kudrna D."/>
            <person name="Golser W."/>
            <person name="Ashely E."/>
            <person name="Descour A."/>
            <person name="Fernandes J."/>
            <person name="Soderlund C."/>
            <person name="Walbot V."/>
        </authorList>
    </citation>
    <scope>NUCLEOTIDE SEQUENCE</scope>
    <source>
        <strain evidence="1">B73</strain>
    </source>
</reference>
<evidence type="ECO:0000313" key="1">
    <source>
        <dbReference type="EMBL" id="ACN26442.1"/>
    </source>
</evidence>
<dbReference type="AlphaFoldDB" id="C0HHD9"/>
<organism evidence="1">
    <name type="scientific">Zea mays</name>
    <name type="common">Maize</name>
    <dbReference type="NCBI Taxonomy" id="4577"/>
    <lineage>
        <taxon>Eukaryota</taxon>
        <taxon>Viridiplantae</taxon>
        <taxon>Streptophyta</taxon>
        <taxon>Embryophyta</taxon>
        <taxon>Tracheophyta</taxon>
        <taxon>Spermatophyta</taxon>
        <taxon>Magnoliopsida</taxon>
        <taxon>Liliopsida</taxon>
        <taxon>Poales</taxon>
        <taxon>Poaceae</taxon>
        <taxon>PACMAD clade</taxon>
        <taxon>Panicoideae</taxon>
        <taxon>Andropogonodae</taxon>
        <taxon>Andropogoneae</taxon>
        <taxon>Tripsacinae</taxon>
        <taxon>Zea</taxon>
    </lineage>
</organism>